<evidence type="ECO:0000256" key="1">
    <source>
        <dbReference type="SAM" id="Coils"/>
    </source>
</evidence>
<gene>
    <name evidence="3" type="ORF">OKA104_LOCUS40613</name>
    <name evidence="2" type="ORF">VCS650_LOCUS22387</name>
</gene>
<dbReference type="OrthoDB" id="10165885at2759"/>
<reference evidence="2" key="1">
    <citation type="submission" date="2021-02" db="EMBL/GenBank/DDBJ databases">
        <authorList>
            <person name="Nowell W R."/>
        </authorList>
    </citation>
    <scope>NUCLEOTIDE SEQUENCE</scope>
</reference>
<name>A0A814S936_9BILA</name>
<accession>A0A814S936</accession>
<keyword evidence="1" id="KW-0175">Coiled coil</keyword>
<protein>
    <submittedName>
        <fullName evidence="2">Uncharacterized protein</fullName>
    </submittedName>
</protein>
<dbReference type="Proteomes" id="UP000663891">
    <property type="component" value="Unassembled WGS sequence"/>
</dbReference>
<sequence>MVISPYRYVSTLLKSDLVDKLMNVNHSFSNLAYELHCTVQEIQSNLQETTEANKKNFNEVSVNVNELVESISQLKNETKEAEMLMNELNKTVETAREHVRLAEIAREEARRSFSSAYNDMQHIMGGRSILD</sequence>
<comment type="caution">
    <text evidence="2">The sequence shown here is derived from an EMBL/GenBank/DDBJ whole genome shotgun (WGS) entry which is preliminary data.</text>
</comment>
<organism evidence="2 4">
    <name type="scientific">Adineta steineri</name>
    <dbReference type="NCBI Taxonomy" id="433720"/>
    <lineage>
        <taxon>Eukaryota</taxon>
        <taxon>Metazoa</taxon>
        <taxon>Spiralia</taxon>
        <taxon>Gnathifera</taxon>
        <taxon>Rotifera</taxon>
        <taxon>Eurotatoria</taxon>
        <taxon>Bdelloidea</taxon>
        <taxon>Adinetida</taxon>
        <taxon>Adinetidae</taxon>
        <taxon>Adineta</taxon>
    </lineage>
</organism>
<evidence type="ECO:0000313" key="4">
    <source>
        <dbReference type="Proteomes" id="UP000663891"/>
    </source>
</evidence>
<dbReference type="EMBL" id="CAJOAY010008881">
    <property type="protein sequence ID" value="CAF4194302.1"/>
    <property type="molecule type" value="Genomic_DNA"/>
</dbReference>
<dbReference type="EMBL" id="CAJNON010000252">
    <property type="protein sequence ID" value="CAF1143190.1"/>
    <property type="molecule type" value="Genomic_DNA"/>
</dbReference>
<feature type="coiled-coil region" evidence="1">
    <location>
        <begin position="57"/>
        <end position="105"/>
    </location>
</feature>
<evidence type="ECO:0000313" key="2">
    <source>
        <dbReference type="EMBL" id="CAF1143190.1"/>
    </source>
</evidence>
<proteinExistence type="predicted"/>
<dbReference type="AlphaFoldDB" id="A0A814S936"/>
<evidence type="ECO:0000313" key="3">
    <source>
        <dbReference type="EMBL" id="CAF4194302.1"/>
    </source>
</evidence>
<dbReference type="Proteomes" id="UP000663881">
    <property type="component" value="Unassembled WGS sequence"/>
</dbReference>